<dbReference type="UniPathway" id="UPA00028">
    <property type="reaction ID" value="UER00003"/>
</dbReference>
<dbReference type="CDD" id="cd06557">
    <property type="entry name" value="KPHMT-like"/>
    <property type="match status" value="1"/>
</dbReference>
<keyword evidence="7 10" id="KW-0460">Magnesium</keyword>
<evidence type="ECO:0000256" key="10">
    <source>
        <dbReference type="PIRSR" id="PIRSR000388-3"/>
    </source>
</evidence>
<dbReference type="GO" id="GO:0000287">
    <property type="term" value="F:magnesium ion binding"/>
    <property type="evidence" value="ECO:0007669"/>
    <property type="project" value="TreeGrafter"/>
</dbReference>
<dbReference type="PANTHER" id="PTHR20881:SF0">
    <property type="entry name" value="3-METHYL-2-OXOBUTANOATE HYDROXYMETHYLTRANSFERASE"/>
    <property type="match status" value="1"/>
</dbReference>
<feature type="active site" description="Proton acceptor" evidence="7 8">
    <location>
        <position position="189"/>
    </location>
</feature>
<reference evidence="11 12" key="1">
    <citation type="submission" date="2017-03" db="EMBL/GenBank/DDBJ databases">
        <title>Genomic and clinical evidence uncovers the enterohepatic species Helicobacter valdiviensis as a potential human intestinal pathogen.</title>
        <authorList>
            <person name="Fresia P."/>
            <person name="Jara R."/>
            <person name="Sierra R."/>
            <person name="Ferres I."/>
            <person name="Greif G."/>
            <person name="Iraola G."/>
            <person name="Collado L."/>
        </authorList>
    </citation>
    <scope>NUCLEOTIDE SEQUENCE [LARGE SCALE GENOMIC DNA]</scope>
    <source>
        <strain evidence="11 12">WBE14</strain>
    </source>
</reference>
<evidence type="ECO:0000256" key="6">
    <source>
        <dbReference type="ARBA" id="ARBA00056497"/>
    </source>
</evidence>
<evidence type="ECO:0000256" key="7">
    <source>
        <dbReference type="HAMAP-Rule" id="MF_00156"/>
    </source>
</evidence>
<dbReference type="GO" id="GO:0032259">
    <property type="term" value="P:methylation"/>
    <property type="evidence" value="ECO:0007669"/>
    <property type="project" value="UniProtKB-KW"/>
</dbReference>
<dbReference type="HAMAP" id="MF_00156">
    <property type="entry name" value="PanB"/>
    <property type="match status" value="1"/>
</dbReference>
<dbReference type="InterPro" id="IPR015813">
    <property type="entry name" value="Pyrv/PenolPyrv_kinase-like_dom"/>
</dbReference>
<dbReference type="GO" id="GO:0003864">
    <property type="term" value="F:3-methyl-2-oxobutanoate hydroxymethyltransferase activity"/>
    <property type="evidence" value="ECO:0007669"/>
    <property type="project" value="UniProtKB-UniRule"/>
</dbReference>
<dbReference type="EC" id="2.1.2.11" evidence="7"/>
<dbReference type="PIRSF" id="PIRSF000388">
    <property type="entry name" value="Pantoate_hydroxy_MeTrfase"/>
    <property type="match status" value="1"/>
</dbReference>
<dbReference type="GO" id="GO:0008168">
    <property type="term" value="F:methyltransferase activity"/>
    <property type="evidence" value="ECO:0007669"/>
    <property type="project" value="UniProtKB-KW"/>
</dbReference>
<evidence type="ECO:0000313" key="11">
    <source>
        <dbReference type="EMBL" id="PZT48913.1"/>
    </source>
</evidence>
<dbReference type="InterPro" id="IPR003700">
    <property type="entry name" value="Pantoate_hydroxy_MeTrfase"/>
</dbReference>
<comment type="function">
    <text evidence="6 7">Catalyzes the reversible reaction in which hydroxymethyl group from 5,10-methylenetetrahydrofolate is transferred onto alpha-ketoisovalerate to form ketopantoate.</text>
</comment>
<keyword evidence="5 7" id="KW-0808">Transferase</keyword>
<dbReference type="GO" id="GO:0015940">
    <property type="term" value="P:pantothenate biosynthetic process"/>
    <property type="evidence" value="ECO:0007669"/>
    <property type="project" value="UniProtKB-UniRule"/>
</dbReference>
<dbReference type="OrthoDB" id="9781789at2"/>
<dbReference type="Proteomes" id="UP000249746">
    <property type="component" value="Unassembled WGS sequence"/>
</dbReference>
<dbReference type="NCBIfam" id="NF001452">
    <property type="entry name" value="PRK00311.1"/>
    <property type="match status" value="1"/>
</dbReference>
<gene>
    <name evidence="7" type="primary">panB</name>
    <name evidence="11" type="ORF">B6S12_01055</name>
</gene>
<evidence type="ECO:0000256" key="8">
    <source>
        <dbReference type="PIRSR" id="PIRSR000388-1"/>
    </source>
</evidence>
<dbReference type="SUPFAM" id="SSF51621">
    <property type="entry name" value="Phosphoenolpyruvate/pyruvate domain"/>
    <property type="match status" value="1"/>
</dbReference>
<organism evidence="11 12">
    <name type="scientific">Helicobacter valdiviensis</name>
    <dbReference type="NCBI Taxonomy" id="1458358"/>
    <lineage>
        <taxon>Bacteria</taxon>
        <taxon>Pseudomonadati</taxon>
        <taxon>Campylobacterota</taxon>
        <taxon>Epsilonproteobacteria</taxon>
        <taxon>Campylobacterales</taxon>
        <taxon>Helicobacteraceae</taxon>
        <taxon>Helicobacter</taxon>
    </lineage>
</organism>
<keyword evidence="12" id="KW-1185">Reference proteome</keyword>
<feature type="binding site" evidence="7 10">
    <location>
        <position position="119"/>
    </location>
    <ligand>
        <name>Mg(2+)</name>
        <dbReference type="ChEBI" id="CHEBI:18420"/>
    </ligand>
</feature>
<dbReference type="GO" id="GO:0005737">
    <property type="term" value="C:cytoplasm"/>
    <property type="evidence" value="ECO:0007669"/>
    <property type="project" value="UniProtKB-SubCell"/>
</dbReference>
<keyword evidence="7 10" id="KW-0479">Metal-binding</keyword>
<proteinExistence type="inferred from homology"/>
<dbReference type="Gene3D" id="3.20.20.60">
    <property type="entry name" value="Phosphoenolpyruvate-binding domains"/>
    <property type="match status" value="1"/>
</dbReference>
<evidence type="ECO:0000256" key="9">
    <source>
        <dbReference type="PIRSR" id="PIRSR000388-2"/>
    </source>
</evidence>
<comment type="caution">
    <text evidence="11">The sequence shown here is derived from an EMBL/GenBank/DDBJ whole genome shotgun (WGS) entry which is preliminary data.</text>
</comment>
<sequence length="271" mass="29988">MSIQNNLKQVTVTQIFKKKNQEKITMITAYDALFAKIFDPFVDMILVGDSLNMSFFGEQDTLSANLDQMIYHTKAVCNGAKRSLVVCDLPFGSIKTPKTALKSAIKIYKQTKAQAVKLEGGLEVVEHIKLLVQNGIAVVGHIGLKPQLVRLEGGYKIKGKEGIKSKEFQKLLEDAQAIEEAGAFCIVLEGVSSSVAKELTQRVKVPIIGIGSGVDVDGQVLVWSDAFGFFQEFKPKFVREYLKGANLMQEAIKNYVEDVKTGRFPSKEESY</sequence>
<dbReference type="Pfam" id="PF02548">
    <property type="entry name" value="Pantoate_transf"/>
    <property type="match status" value="1"/>
</dbReference>
<dbReference type="PANTHER" id="PTHR20881">
    <property type="entry name" value="3-METHYL-2-OXOBUTANOATE HYDROXYMETHYLTRANSFERASE"/>
    <property type="match status" value="1"/>
</dbReference>
<dbReference type="RefSeq" id="WP_111228970.1">
    <property type="nucleotide sequence ID" value="NZ_NBIU01000002.1"/>
</dbReference>
<evidence type="ECO:0000256" key="4">
    <source>
        <dbReference type="ARBA" id="ARBA00022655"/>
    </source>
</evidence>
<evidence type="ECO:0000256" key="3">
    <source>
        <dbReference type="ARBA" id="ARBA00011424"/>
    </source>
</evidence>
<evidence type="ECO:0000256" key="5">
    <source>
        <dbReference type="ARBA" id="ARBA00022679"/>
    </source>
</evidence>
<dbReference type="FunFam" id="3.20.20.60:FF:000003">
    <property type="entry name" value="3-methyl-2-oxobutanoate hydroxymethyltransferase"/>
    <property type="match status" value="1"/>
</dbReference>
<keyword evidence="4 7" id="KW-0566">Pantothenate biosynthesis</keyword>
<keyword evidence="11" id="KW-0489">Methyltransferase</keyword>
<feature type="binding site" evidence="7 10">
    <location>
        <position position="88"/>
    </location>
    <ligand>
        <name>Mg(2+)</name>
        <dbReference type="ChEBI" id="CHEBI:18420"/>
    </ligand>
</feature>
<feature type="binding site" evidence="7 9">
    <location>
        <begin position="49"/>
        <end position="50"/>
    </location>
    <ligand>
        <name>3-methyl-2-oxobutanoate</name>
        <dbReference type="ChEBI" id="CHEBI:11851"/>
    </ligand>
</feature>
<evidence type="ECO:0000256" key="2">
    <source>
        <dbReference type="ARBA" id="ARBA00008676"/>
    </source>
</evidence>
<comment type="catalytic activity">
    <reaction evidence="7">
        <text>(6R)-5,10-methylene-5,6,7,8-tetrahydrofolate + 3-methyl-2-oxobutanoate + H2O = 2-dehydropantoate + (6S)-5,6,7,8-tetrahydrofolate</text>
        <dbReference type="Rhea" id="RHEA:11824"/>
        <dbReference type="ChEBI" id="CHEBI:11561"/>
        <dbReference type="ChEBI" id="CHEBI:11851"/>
        <dbReference type="ChEBI" id="CHEBI:15377"/>
        <dbReference type="ChEBI" id="CHEBI:15636"/>
        <dbReference type="ChEBI" id="CHEBI:57453"/>
        <dbReference type="EC" id="2.1.2.11"/>
    </reaction>
</comment>
<protein>
    <recommendedName>
        <fullName evidence="7">3-methyl-2-oxobutanoate hydroxymethyltransferase</fullName>
        <ecNumber evidence="7">2.1.2.11</ecNumber>
    </recommendedName>
    <alternativeName>
        <fullName evidence="7">Ketopantoate hydroxymethyltransferase</fullName>
        <shortName evidence="7">KPHMT</shortName>
    </alternativeName>
</protein>
<dbReference type="NCBIfam" id="TIGR00222">
    <property type="entry name" value="panB"/>
    <property type="match status" value="1"/>
</dbReference>
<comment type="pathway">
    <text evidence="1 7">Cofactor biosynthesis; (R)-pantothenate biosynthesis; (R)-pantoate from 3-methyl-2-oxobutanoate: step 1/2.</text>
</comment>
<feature type="binding site" evidence="7 9">
    <location>
        <position position="88"/>
    </location>
    <ligand>
        <name>3-methyl-2-oxobutanoate</name>
        <dbReference type="ChEBI" id="CHEBI:11851"/>
    </ligand>
</feature>
<comment type="subcellular location">
    <subcellularLocation>
        <location evidence="7">Cytoplasm</location>
    </subcellularLocation>
</comment>
<dbReference type="AlphaFoldDB" id="A0A2W6PQA9"/>
<comment type="similarity">
    <text evidence="2 7">Belongs to the PanB family.</text>
</comment>
<comment type="subunit">
    <text evidence="3 7">Homodecamer; pentamer of dimers.</text>
</comment>
<dbReference type="EMBL" id="NBIU01000002">
    <property type="protein sequence ID" value="PZT48913.1"/>
    <property type="molecule type" value="Genomic_DNA"/>
</dbReference>
<evidence type="ECO:0000313" key="12">
    <source>
        <dbReference type="Proteomes" id="UP000249746"/>
    </source>
</evidence>
<name>A0A2W6PQA9_9HELI</name>
<feature type="binding site" evidence="7 9">
    <location>
        <position position="117"/>
    </location>
    <ligand>
        <name>3-methyl-2-oxobutanoate</name>
        <dbReference type="ChEBI" id="CHEBI:11851"/>
    </ligand>
</feature>
<keyword evidence="7" id="KW-0963">Cytoplasm</keyword>
<evidence type="ECO:0000256" key="1">
    <source>
        <dbReference type="ARBA" id="ARBA00005033"/>
    </source>
</evidence>
<comment type="cofactor">
    <cofactor evidence="7 10">
        <name>Mg(2+)</name>
        <dbReference type="ChEBI" id="CHEBI:18420"/>
    </cofactor>
    <text evidence="7 10">Binds 1 Mg(2+) ion per subunit.</text>
</comment>
<dbReference type="InterPro" id="IPR040442">
    <property type="entry name" value="Pyrv_kinase-like_dom_sf"/>
</dbReference>
<accession>A0A2W6PQA9</accession>
<feature type="binding site" evidence="7 10">
    <location>
        <position position="49"/>
    </location>
    <ligand>
        <name>Mg(2+)</name>
        <dbReference type="ChEBI" id="CHEBI:18420"/>
    </ligand>
</feature>